<dbReference type="InterPro" id="IPR009100">
    <property type="entry name" value="AcylCoA_DH/oxidase_NM_dom_sf"/>
</dbReference>
<dbReference type="SUPFAM" id="SSF56645">
    <property type="entry name" value="Acyl-CoA dehydrogenase NM domain-like"/>
    <property type="match status" value="1"/>
</dbReference>
<comment type="similarity">
    <text evidence="2">Belongs to the acyl-CoA dehydrogenase family.</text>
</comment>
<feature type="domain" description="Acyl-CoA dehydrogenase/oxidase C-terminal" evidence="6">
    <location>
        <begin position="222"/>
        <end position="348"/>
    </location>
</feature>
<dbReference type="RefSeq" id="WP_113693191.1">
    <property type="nucleotide sequence ID" value="NZ_CP015163.1"/>
</dbReference>
<dbReference type="Gene3D" id="1.20.140.10">
    <property type="entry name" value="Butyryl-CoA Dehydrogenase, subunit A, domain 3"/>
    <property type="match status" value="1"/>
</dbReference>
<keyword evidence="3" id="KW-0285">Flavoprotein</keyword>
<dbReference type="Pfam" id="PF00441">
    <property type="entry name" value="Acyl-CoA_dh_1"/>
    <property type="match status" value="1"/>
</dbReference>
<evidence type="ECO:0000256" key="1">
    <source>
        <dbReference type="ARBA" id="ARBA00001974"/>
    </source>
</evidence>
<evidence type="ECO:0000313" key="9">
    <source>
        <dbReference type="Proteomes" id="UP000250434"/>
    </source>
</evidence>
<dbReference type="PANTHER" id="PTHR43884:SF20">
    <property type="entry name" value="ACYL-COA DEHYDROGENASE FADE28"/>
    <property type="match status" value="1"/>
</dbReference>
<comment type="cofactor">
    <cofactor evidence="1">
        <name>FAD</name>
        <dbReference type="ChEBI" id="CHEBI:57692"/>
    </cofactor>
</comment>
<dbReference type="SUPFAM" id="SSF47203">
    <property type="entry name" value="Acyl-CoA dehydrogenase C-terminal domain-like"/>
    <property type="match status" value="1"/>
</dbReference>
<dbReference type="Gene3D" id="2.40.110.10">
    <property type="entry name" value="Butyryl-CoA Dehydrogenase, subunit A, domain 2"/>
    <property type="match status" value="1"/>
</dbReference>
<dbReference type="Pfam" id="PF02771">
    <property type="entry name" value="Acyl-CoA_dh_N"/>
    <property type="match status" value="1"/>
</dbReference>
<keyword evidence="4" id="KW-0274">FAD</keyword>
<keyword evidence="5" id="KW-0560">Oxidoreductase</keyword>
<dbReference type="InterPro" id="IPR036250">
    <property type="entry name" value="AcylCo_DH-like_C"/>
</dbReference>
<dbReference type="InterPro" id="IPR009075">
    <property type="entry name" value="AcylCo_DH/oxidase_C"/>
</dbReference>
<dbReference type="OrthoDB" id="4319499at2"/>
<organism evidence="8 9">
    <name type="scientific">Amycolatopsis albispora</name>
    <dbReference type="NCBI Taxonomy" id="1804986"/>
    <lineage>
        <taxon>Bacteria</taxon>
        <taxon>Bacillati</taxon>
        <taxon>Actinomycetota</taxon>
        <taxon>Actinomycetes</taxon>
        <taxon>Pseudonocardiales</taxon>
        <taxon>Pseudonocardiaceae</taxon>
        <taxon>Amycolatopsis</taxon>
    </lineage>
</organism>
<dbReference type="Gene3D" id="1.10.540.10">
    <property type="entry name" value="Acyl-CoA dehydrogenase/oxidase, N-terminal domain"/>
    <property type="match status" value="1"/>
</dbReference>
<dbReference type="PANTHER" id="PTHR43884">
    <property type="entry name" value="ACYL-COA DEHYDROGENASE"/>
    <property type="match status" value="1"/>
</dbReference>
<dbReference type="CDD" id="cd00567">
    <property type="entry name" value="ACAD"/>
    <property type="match status" value="1"/>
</dbReference>
<dbReference type="InterPro" id="IPR046373">
    <property type="entry name" value="Acyl-CoA_Oxase/DH_mid-dom_sf"/>
</dbReference>
<dbReference type="AlphaFoldDB" id="A0A344L7D0"/>
<dbReference type="InterPro" id="IPR037069">
    <property type="entry name" value="AcylCoA_DH/ox_N_sf"/>
</dbReference>
<evidence type="ECO:0000256" key="4">
    <source>
        <dbReference type="ARBA" id="ARBA00022827"/>
    </source>
</evidence>
<reference evidence="8 9" key="1">
    <citation type="submission" date="2016-04" db="EMBL/GenBank/DDBJ databases">
        <title>Complete genome sequence and analysis of deep-sea sediment isolate, Amycolatopsis sp. WP1.</title>
        <authorList>
            <person name="Wang H."/>
            <person name="Chen S."/>
            <person name="Wu Q."/>
        </authorList>
    </citation>
    <scope>NUCLEOTIDE SEQUENCE [LARGE SCALE GENOMIC DNA]</scope>
    <source>
        <strain evidence="8 9">WP1</strain>
    </source>
</reference>
<evidence type="ECO:0000313" key="8">
    <source>
        <dbReference type="EMBL" id="AXB43954.1"/>
    </source>
</evidence>
<protein>
    <submittedName>
        <fullName evidence="8">Acyl-CoA dehydrogenase</fullName>
    </submittedName>
</protein>
<evidence type="ECO:0000256" key="5">
    <source>
        <dbReference type="ARBA" id="ARBA00023002"/>
    </source>
</evidence>
<dbReference type="Proteomes" id="UP000250434">
    <property type="component" value="Chromosome"/>
</dbReference>
<dbReference type="InterPro" id="IPR013786">
    <property type="entry name" value="AcylCoA_DH/ox_N"/>
</dbReference>
<sequence>MDFSLTEAQHDLGGLTRRILDGKLDPKSWEPHGSGGFDRALWTELARAGILDAALPSNAGGGGFGLLEQCSVLIELGHAVAPVPYLPSITMAASALAEFGTGRQLETLVPVLRGERVLTAAVPDAGNPCAFTAEAEGDGWRLTGAQTAVPAAAYADALLIAATTHDGDAVFVVNRDAAQISPQEVVDRGDAGLVELNDVHVGDSARLSGAGVAEWIRLRGTTGLCAYQLGTVERALEMTTEYAKERKQFDNVIASFQAVRQRLADAYTDVEAVRLTLWQAAWRLSEGLPADEEVATAKFWAAEAGHRVAHTAVHLHGGIGIDVDYPLHRYFVAAKRAEFTLGGATAQLRRLGDLISG</sequence>
<feature type="domain" description="Acyl-CoA dehydrogenase/oxidase N-terminal" evidence="7">
    <location>
        <begin position="6"/>
        <end position="111"/>
    </location>
</feature>
<evidence type="ECO:0000256" key="3">
    <source>
        <dbReference type="ARBA" id="ARBA00022630"/>
    </source>
</evidence>
<evidence type="ECO:0000259" key="7">
    <source>
        <dbReference type="Pfam" id="PF02771"/>
    </source>
</evidence>
<dbReference type="GO" id="GO:0003995">
    <property type="term" value="F:acyl-CoA dehydrogenase activity"/>
    <property type="evidence" value="ECO:0007669"/>
    <property type="project" value="TreeGrafter"/>
</dbReference>
<proteinExistence type="inferred from homology"/>
<dbReference type="KEGG" id="aab:A4R43_16660"/>
<evidence type="ECO:0000259" key="6">
    <source>
        <dbReference type="Pfam" id="PF00441"/>
    </source>
</evidence>
<dbReference type="GO" id="GO:0050660">
    <property type="term" value="F:flavin adenine dinucleotide binding"/>
    <property type="evidence" value="ECO:0007669"/>
    <property type="project" value="InterPro"/>
</dbReference>
<name>A0A344L7D0_9PSEU</name>
<gene>
    <name evidence="8" type="ORF">A4R43_16660</name>
</gene>
<dbReference type="EMBL" id="CP015163">
    <property type="protein sequence ID" value="AXB43954.1"/>
    <property type="molecule type" value="Genomic_DNA"/>
</dbReference>
<accession>A0A344L7D0</accession>
<keyword evidence="9" id="KW-1185">Reference proteome</keyword>
<evidence type="ECO:0000256" key="2">
    <source>
        <dbReference type="ARBA" id="ARBA00009347"/>
    </source>
</evidence>